<organism evidence="8 9">
    <name type="scientific">Candidatus Aquicultor primus</name>
    <dbReference type="NCBI Taxonomy" id="1797195"/>
    <lineage>
        <taxon>Bacteria</taxon>
        <taxon>Bacillati</taxon>
        <taxon>Actinomycetota</taxon>
        <taxon>Candidatus Aquicultoria</taxon>
        <taxon>Candidatus Aquicultorales</taxon>
        <taxon>Candidatus Aquicultoraceae</taxon>
        <taxon>Candidatus Aquicultor</taxon>
    </lineage>
</organism>
<feature type="transmembrane region" description="Helical" evidence="6">
    <location>
        <begin position="172"/>
        <end position="198"/>
    </location>
</feature>
<dbReference type="Proteomes" id="UP000178086">
    <property type="component" value="Unassembled WGS sequence"/>
</dbReference>
<name>A0A1F2UUH7_9ACTN</name>
<dbReference type="Gene3D" id="1.10.3720.10">
    <property type="entry name" value="MetI-like"/>
    <property type="match status" value="1"/>
</dbReference>
<evidence type="ECO:0000256" key="6">
    <source>
        <dbReference type="RuleBase" id="RU363032"/>
    </source>
</evidence>
<evidence type="ECO:0000256" key="3">
    <source>
        <dbReference type="ARBA" id="ARBA00022692"/>
    </source>
</evidence>
<dbReference type="GO" id="GO:0005886">
    <property type="term" value="C:plasma membrane"/>
    <property type="evidence" value="ECO:0007669"/>
    <property type="project" value="UniProtKB-SubCell"/>
</dbReference>
<comment type="subcellular location">
    <subcellularLocation>
        <location evidence="6">Cell membrane</location>
        <topology evidence="6">Multi-pass membrane protein</topology>
    </subcellularLocation>
    <subcellularLocation>
        <location evidence="1">Membrane</location>
        <topology evidence="1">Multi-pass membrane protein</topology>
    </subcellularLocation>
</comment>
<evidence type="ECO:0000313" key="9">
    <source>
        <dbReference type="Proteomes" id="UP000178086"/>
    </source>
</evidence>
<protein>
    <submittedName>
        <fullName evidence="8">ABC transporter</fullName>
    </submittedName>
</protein>
<dbReference type="Pfam" id="PF00528">
    <property type="entry name" value="BPD_transp_1"/>
    <property type="match status" value="1"/>
</dbReference>
<evidence type="ECO:0000256" key="1">
    <source>
        <dbReference type="ARBA" id="ARBA00004141"/>
    </source>
</evidence>
<feature type="transmembrane region" description="Helical" evidence="6">
    <location>
        <begin position="14"/>
        <end position="39"/>
    </location>
</feature>
<evidence type="ECO:0000256" key="4">
    <source>
        <dbReference type="ARBA" id="ARBA00022989"/>
    </source>
</evidence>
<sequence length="248" mass="26091">MRAWHTGGRELVKAVLPVLIFAAFISNMALWEGLLRFLFPREKVFLYPQANLSQLVGEHLVLVLVSSALAIIVGLSIGIFVTRPAGKDFLRIANELSSLAQTFPPVAVLALAVPLLGFGFKPTITALFTYSVLPILRNTIAGLEGVPLNTIEAASGMGMSRLQILGRIELPLALKVILAGIRISVIVNIGTATIGAVVGAGGLGSPIISGLVRDNPAFVLEGALAAALLALLADFLIGKAEQSLSWSH</sequence>
<evidence type="ECO:0000259" key="7">
    <source>
        <dbReference type="PROSITE" id="PS50928"/>
    </source>
</evidence>
<dbReference type="SUPFAM" id="SSF161098">
    <property type="entry name" value="MetI-like"/>
    <property type="match status" value="1"/>
</dbReference>
<dbReference type="AlphaFoldDB" id="A0A1F2UUH7"/>
<keyword evidence="3 6" id="KW-0812">Transmembrane</keyword>
<dbReference type="CDD" id="cd06261">
    <property type="entry name" value="TM_PBP2"/>
    <property type="match status" value="1"/>
</dbReference>
<feature type="transmembrane region" description="Helical" evidence="6">
    <location>
        <begin position="218"/>
        <end position="237"/>
    </location>
</feature>
<dbReference type="PANTHER" id="PTHR30177">
    <property type="entry name" value="GLYCINE BETAINE/L-PROLINE TRANSPORT SYSTEM PERMEASE PROTEIN PROW"/>
    <property type="match status" value="1"/>
</dbReference>
<accession>A0A1F2UUH7</accession>
<dbReference type="FunFam" id="1.10.3720.10:FF:000001">
    <property type="entry name" value="Glycine betaine ABC transporter, permease"/>
    <property type="match status" value="1"/>
</dbReference>
<dbReference type="EMBL" id="MELI01000026">
    <property type="protein sequence ID" value="OFW34956.1"/>
    <property type="molecule type" value="Genomic_DNA"/>
</dbReference>
<reference evidence="8 9" key="1">
    <citation type="journal article" date="2016" name="Nat. Commun.">
        <title>Thousands of microbial genomes shed light on interconnected biogeochemical processes in an aquifer system.</title>
        <authorList>
            <person name="Anantharaman K."/>
            <person name="Brown C.T."/>
            <person name="Hug L.A."/>
            <person name="Sharon I."/>
            <person name="Castelle C.J."/>
            <person name="Probst A.J."/>
            <person name="Thomas B.C."/>
            <person name="Singh A."/>
            <person name="Wilkins M.J."/>
            <person name="Karaoz U."/>
            <person name="Brodie E.L."/>
            <person name="Williams K.H."/>
            <person name="Hubbard S.S."/>
            <person name="Banfield J.F."/>
        </authorList>
    </citation>
    <scope>NUCLEOTIDE SEQUENCE [LARGE SCALE GENOMIC DNA]</scope>
</reference>
<comment type="caution">
    <text evidence="8">The sequence shown here is derived from an EMBL/GenBank/DDBJ whole genome shotgun (WGS) entry which is preliminary data.</text>
</comment>
<keyword evidence="5 6" id="KW-0472">Membrane</keyword>
<dbReference type="InterPro" id="IPR035906">
    <property type="entry name" value="MetI-like_sf"/>
</dbReference>
<feature type="transmembrane region" description="Helical" evidence="6">
    <location>
        <begin position="102"/>
        <end position="120"/>
    </location>
</feature>
<dbReference type="PANTHER" id="PTHR30177:SF32">
    <property type="entry name" value="GLYCINE BETAINE UPTAKE SYSTEM PERMEASE PROTEIN YEHW"/>
    <property type="match status" value="1"/>
</dbReference>
<proteinExistence type="inferred from homology"/>
<keyword evidence="4 6" id="KW-1133">Transmembrane helix</keyword>
<gene>
    <name evidence="8" type="ORF">A2074_08690</name>
</gene>
<keyword evidence="2 6" id="KW-0813">Transport</keyword>
<evidence type="ECO:0000313" key="8">
    <source>
        <dbReference type="EMBL" id="OFW34956.1"/>
    </source>
</evidence>
<dbReference type="GO" id="GO:0055085">
    <property type="term" value="P:transmembrane transport"/>
    <property type="evidence" value="ECO:0007669"/>
    <property type="project" value="InterPro"/>
</dbReference>
<comment type="similarity">
    <text evidence="6">Belongs to the binding-protein-dependent transport system permease family.</text>
</comment>
<evidence type="ECO:0000256" key="5">
    <source>
        <dbReference type="ARBA" id="ARBA00023136"/>
    </source>
</evidence>
<feature type="domain" description="ABC transmembrane type-1" evidence="7">
    <location>
        <begin position="56"/>
        <end position="237"/>
    </location>
</feature>
<feature type="transmembrane region" description="Helical" evidence="6">
    <location>
        <begin position="60"/>
        <end position="82"/>
    </location>
</feature>
<dbReference type="InterPro" id="IPR000515">
    <property type="entry name" value="MetI-like"/>
</dbReference>
<dbReference type="PROSITE" id="PS50928">
    <property type="entry name" value="ABC_TM1"/>
    <property type="match status" value="1"/>
</dbReference>
<dbReference type="InterPro" id="IPR051204">
    <property type="entry name" value="ABC_transp_perm/SBD"/>
</dbReference>
<evidence type="ECO:0000256" key="2">
    <source>
        <dbReference type="ARBA" id="ARBA00022448"/>
    </source>
</evidence>